<feature type="transmembrane region" description="Helical" evidence="7">
    <location>
        <begin position="6"/>
        <end position="39"/>
    </location>
</feature>
<feature type="transmembrane region" description="Helical" evidence="7">
    <location>
        <begin position="230"/>
        <end position="248"/>
    </location>
</feature>
<feature type="transmembrane region" description="Helical" evidence="7">
    <location>
        <begin position="412"/>
        <end position="431"/>
    </location>
</feature>
<feature type="transmembrane region" description="Helical" evidence="7">
    <location>
        <begin position="146"/>
        <end position="169"/>
    </location>
</feature>
<proteinExistence type="inferred from homology"/>
<comment type="subcellular location">
    <subcellularLocation>
        <location evidence="1 7">Cell inner membrane</location>
        <topology evidence="1 7">Multi-pass membrane protein</topology>
    </subcellularLocation>
</comment>
<dbReference type="InterPro" id="IPR010656">
    <property type="entry name" value="DctM"/>
</dbReference>
<keyword evidence="4 7" id="KW-0812">Transmembrane</keyword>
<feature type="transmembrane region" description="Helical" evidence="7">
    <location>
        <begin position="317"/>
        <end position="339"/>
    </location>
</feature>
<dbReference type="PANTHER" id="PTHR33362:SF5">
    <property type="entry name" value="C4-DICARBOXYLATE TRAP TRANSPORTER LARGE PERMEASE PROTEIN DCTM"/>
    <property type="match status" value="1"/>
</dbReference>
<keyword evidence="6 7" id="KW-0472">Membrane</keyword>
<feature type="transmembrane region" description="Helical" evidence="7">
    <location>
        <begin position="60"/>
        <end position="79"/>
    </location>
</feature>
<evidence type="ECO:0000256" key="6">
    <source>
        <dbReference type="ARBA" id="ARBA00023136"/>
    </source>
</evidence>
<reference evidence="10 11" key="1">
    <citation type="submission" date="2022-10" db="EMBL/GenBank/DDBJ databases">
        <title>Pararhodobacter sp. nov., isolated from marine algae.</title>
        <authorList>
            <person name="Choi B.J."/>
            <person name="Kim J.M."/>
            <person name="Lee J.K."/>
            <person name="Choi D.G."/>
            <person name="Jeon C.O."/>
        </authorList>
    </citation>
    <scope>NUCLEOTIDE SEQUENCE [LARGE SCALE GENOMIC DNA]</scope>
    <source>
        <strain evidence="10 11">ZQ420</strain>
    </source>
</reference>
<dbReference type="Pfam" id="PF06808">
    <property type="entry name" value="DctM"/>
    <property type="match status" value="1"/>
</dbReference>
<keyword evidence="3 7" id="KW-0997">Cell inner membrane</keyword>
<accession>A0ABT3GZ18</accession>
<feature type="transmembrane region" description="Helical" evidence="7">
    <location>
        <begin position="284"/>
        <end position="305"/>
    </location>
</feature>
<evidence type="ECO:0000256" key="2">
    <source>
        <dbReference type="ARBA" id="ARBA00022475"/>
    </source>
</evidence>
<evidence type="ECO:0000256" key="8">
    <source>
        <dbReference type="SAM" id="MobiDB-lite"/>
    </source>
</evidence>
<protein>
    <recommendedName>
        <fullName evidence="7">TRAP transporter large permease protein</fullName>
    </recommendedName>
</protein>
<dbReference type="PIRSF" id="PIRSF006066">
    <property type="entry name" value="HI0050"/>
    <property type="match status" value="1"/>
</dbReference>
<feature type="transmembrane region" description="Helical" evidence="7">
    <location>
        <begin position="175"/>
        <end position="200"/>
    </location>
</feature>
<comment type="function">
    <text evidence="7">Part of the tripartite ATP-independent periplasmic (TRAP) transport system.</text>
</comment>
<evidence type="ECO:0000256" key="1">
    <source>
        <dbReference type="ARBA" id="ARBA00004429"/>
    </source>
</evidence>
<feature type="compositionally biased region" description="Basic residues" evidence="8">
    <location>
        <begin position="458"/>
        <end position="468"/>
    </location>
</feature>
<evidence type="ECO:0000313" key="11">
    <source>
        <dbReference type="Proteomes" id="UP001208938"/>
    </source>
</evidence>
<feature type="domain" description="TRAP C4-dicarboxylate transport system permease DctM subunit" evidence="9">
    <location>
        <begin position="12"/>
        <end position="430"/>
    </location>
</feature>
<dbReference type="PANTHER" id="PTHR33362">
    <property type="entry name" value="SIALIC ACID TRAP TRANSPORTER PERMEASE PROTEIN SIAT-RELATED"/>
    <property type="match status" value="1"/>
</dbReference>
<dbReference type="NCBIfam" id="TIGR00786">
    <property type="entry name" value="dctM"/>
    <property type="match status" value="1"/>
</dbReference>
<dbReference type="Proteomes" id="UP001208938">
    <property type="component" value="Unassembled WGS sequence"/>
</dbReference>
<evidence type="ECO:0000256" key="7">
    <source>
        <dbReference type="RuleBase" id="RU369079"/>
    </source>
</evidence>
<keyword evidence="5 7" id="KW-1133">Transmembrane helix</keyword>
<comment type="caution">
    <text evidence="10">The sequence shown here is derived from an EMBL/GenBank/DDBJ whole genome shotgun (WGS) entry which is preliminary data.</text>
</comment>
<feature type="transmembrane region" description="Helical" evidence="7">
    <location>
        <begin position="369"/>
        <end position="392"/>
    </location>
</feature>
<comment type="subunit">
    <text evidence="7">The complex comprises the extracytoplasmic solute receptor protein and the two transmembrane proteins.</text>
</comment>
<evidence type="ECO:0000313" key="10">
    <source>
        <dbReference type="EMBL" id="MCW1932740.1"/>
    </source>
</evidence>
<dbReference type="EMBL" id="JAPDFL010000001">
    <property type="protein sequence ID" value="MCW1932740.1"/>
    <property type="molecule type" value="Genomic_DNA"/>
</dbReference>
<evidence type="ECO:0000259" key="9">
    <source>
        <dbReference type="Pfam" id="PF06808"/>
    </source>
</evidence>
<keyword evidence="7" id="KW-0813">Transport</keyword>
<organism evidence="10 11">
    <name type="scientific">Pararhodobacter zhoushanensis</name>
    <dbReference type="NCBI Taxonomy" id="2479545"/>
    <lineage>
        <taxon>Bacteria</taxon>
        <taxon>Pseudomonadati</taxon>
        <taxon>Pseudomonadota</taxon>
        <taxon>Alphaproteobacteria</taxon>
        <taxon>Rhodobacterales</taxon>
        <taxon>Paracoccaceae</taxon>
        <taxon>Pararhodobacter</taxon>
    </lineage>
</organism>
<evidence type="ECO:0000256" key="3">
    <source>
        <dbReference type="ARBA" id="ARBA00022519"/>
    </source>
</evidence>
<keyword evidence="11" id="KW-1185">Reference proteome</keyword>
<sequence>MSGVEIGLWSLAGILGLIWLGMHVSIALALTSFIGIWVLRDNAQYAARMMSLATRESISSYLFGVVPLFVLMGLVVSRADIGRDTFDVANRALGRLKGGLGMATVGANAIFAAITGISIASAAVFTKVAVPEMMRIGYTARFATGVVAGSSVLGMLIPPSLLLILYGILAEQSVGLLFLAGIGPGLVLAVAYCIGIALMVRYWPRFTGTPRPVPASVQEGSLLGDTASKLFPIAALIGLVLGGIYGGIFTPTEAGAIGALGAIVIAGVKRRIGPRVLWQVTLETGHITASICFLIIAATMYSRFLSLSGLPAAVTEWAIALELGTVGFVLIFCAILIVLGTILDSSSIMMITLPLVLPIAQAMQIDLIWFGIVTVLAVEIGLLTPPLGLSVFVIKGALDDASIPLGDVFKGALPFAAIMVLVLLALIVFPLCPPDCCKEPVCRSSTFPSHSSPALPRTRPRCCRRSTT</sequence>
<feature type="transmembrane region" description="Helical" evidence="7">
    <location>
        <begin position="254"/>
        <end position="272"/>
    </location>
</feature>
<dbReference type="RefSeq" id="WP_264505717.1">
    <property type="nucleotide sequence ID" value="NZ_JAPDFL010000001.1"/>
</dbReference>
<evidence type="ECO:0000256" key="5">
    <source>
        <dbReference type="ARBA" id="ARBA00022989"/>
    </source>
</evidence>
<name>A0ABT3GZ18_9RHOB</name>
<feature type="region of interest" description="Disordered" evidence="8">
    <location>
        <begin position="445"/>
        <end position="468"/>
    </location>
</feature>
<keyword evidence="2" id="KW-1003">Cell membrane</keyword>
<dbReference type="InterPro" id="IPR004681">
    <property type="entry name" value="TRAP_DctM"/>
</dbReference>
<comment type="similarity">
    <text evidence="7">Belongs to the TRAP transporter large permease family.</text>
</comment>
<evidence type="ECO:0000256" key="4">
    <source>
        <dbReference type="ARBA" id="ARBA00022692"/>
    </source>
</evidence>
<gene>
    <name evidence="10" type="ORF">OKW52_10850</name>
</gene>
<feature type="transmembrane region" description="Helical" evidence="7">
    <location>
        <begin position="99"/>
        <end position="125"/>
    </location>
</feature>